<evidence type="ECO:0000256" key="4">
    <source>
        <dbReference type="ARBA" id="ARBA00022475"/>
    </source>
</evidence>
<keyword evidence="10" id="KW-0067">ATP-binding</keyword>
<dbReference type="SUPFAM" id="SSF158472">
    <property type="entry name" value="HAMP domain-like"/>
    <property type="match status" value="1"/>
</dbReference>
<feature type="transmembrane region" description="Helical" evidence="14">
    <location>
        <begin position="12"/>
        <end position="33"/>
    </location>
</feature>
<evidence type="ECO:0000256" key="13">
    <source>
        <dbReference type="ARBA" id="ARBA00023136"/>
    </source>
</evidence>
<dbReference type="CDD" id="cd00075">
    <property type="entry name" value="HATPase"/>
    <property type="match status" value="1"/>
</dbReference>
<dbReference type="PANTHER" id="PTHR45528">
    <property type="entry name" value="SENSOR HISTIDINE KINASE CPXA"/>
    <property type="match status" value="1"/>
</dbReference>
<evidence type="ECO:0000256" key="9">
    <source>
        <dbReference type="ARBA" id="ARBA00022777"/>
    </source>
</evidence>
<reference evidence="18" key="1">
    <citation type="submission" date="2016-10" db="EMBL/GenBank/DDBJ databases">
        <authorList>
            <person name="Varghese N."/>
            <person name="Submissions S."/>
        </authorList>
    </citation>
    <scope>NUCLEOTIDE SEQUENCE [LARGE SCALE GENOMIC DNA]</scope>
    <source>
        <strain evidence="18">CGMCC 1.8946</strain>
    </source>
</reference>
<dbReference type="AlphaFoldDB" id="A0A1G4TFT0"/>
<evidence type="ECO:0000259" key="16">
    <source>
        <dbReference type="PROSITE" id="PS50885"/>
    </source>
</evidence>
<evidence type="ECO:0000256" key="11">
    <source>
        <dbReference type="ARBA" id="ARBA00022989"/>
    </source>
</evidence>
<gene>
    <name evidence="17" type="ORF">SAMN04487970_104930</name>
</gene>
<sequence length="371" mass="42400">MRTSWRVAVPLFWSALTTVVVLLVMEIIAKSIYFSKLSSLSLDSLFKWINSSIGYPEIYFLTGLPLFMLSALYFFKREKDARYHRYLIHIIEDVQRIAADDFDHKVPVQSMGELGQLAGNINQVVERLKTSIDEERRAESTKNELITNVSHDLRTPLTSITGYLGLIEQDRYRDEVELRYYVNMAYEESQRLFQLIQDLFEYTRLSNITGATIQKAPINLVEMMRQLFAQFRLQLQEAGIEQHMTFFESQLPVMADGNKLRRVFENLISNAIKYGSEGKYLEVLGFKEGGEAVIQIINYGESIPQTDLPHIFERFYRVEKSRATYTGGSGIGLAIAKSIVELHGGTISASSDEERTVFAVRLNVLGEKANS</sequence>
<dbReference type="SUPFAM" id="SSF55874">
    <property type="entry name" value="ATPase domain of HSP90 chaperone/DNA topoisomerase II/histidine kinase"/>
    <property type="match status" value="1"/>
</dbReference>
<dbReference type="PROSITE" id="PS50885">
    <property type="entry name" value="HAMP"/>
    <property type="match status" value="1"/>
</dbReference>
<dbReference type="SMART" id="SM00387">
    <property type="entry name" value="HATPase_c"/>
    <property type="match status" value="1"/>
</dbReference>
<feature type="domain" description="HAMP" evidence="16">
    <location>
        <begin position="81"/>
        <end position="133"/>
    </location>
</feature>
<dbReference type="CDD" id="cd06225">
    <property type="entry name" value="HAMP"/>
    <property type="match status" value="1"/>
</dbReference>
<dbReference type="SUPFAM" id="SSF47384">
    <property type="entry name" value="Homodimeric domain of signal transducing histidine kinase"/>
    <property type="match status" value="1"/>
</dbReference>
<feature type="domain" description="Histidine kinase" evidence="15">
    <location>
        <begin position="148"/>
        <end position="366"/>
    </location>
</feature>
<evidence type="ECO:0000256" key="7">
    <source>
        <dbReference type="ARBA" id="ARBA00022692"/>
    </source>
</evidence>
<dbReference type="RefSeq" id="WP_090675822.1">
    <property type="nucleotide sequence ID" value="NZ_FMTT01000049.1"/>
</dbReference>
<dbReference type="InterPro" id="IPR003594">
    <property type="entry name" value="HATPase_dom"/>
</dbReference>
<keyword evidence="7 14" id="KW-0812">Transmembrane</keyword>
<dbReference type="FunFam" id="3.30.565.10:FF:000013">
    <property type="entry name" value="Two-component sensor histidine kinase"/>
    <property type="match status" value="1"/>
</dbReference>
<evidence type="ECO:0000256" key="2">
    <source>
        <dbReference type="ARBA" id="ARBA00004651"/>
    </source>
</evidence>
<evidence type="ECO:0000256" key="8">
    <source>
        <dbReference type="ARBA" id="ARBA00022741"/>
    </source>
</evidence>
<keyword evidence="13 14" id="KW-0472">Membrane</keyword>
<dbReference type="Gene3D" id="6.10.340.10">
    <property type="match status" value="1"/>
</dbReference>
<evidence type="ECO:0000313" key="18">
    <source>
        <dbReference type="Proteomes" id="UP000198601"/>
    </source>
</evidence>
<evidence type="ECO:0000256" key="14">
    <source>
        <dbReference type="SAM" id="Phobius"/>
    </source>
</evidence>
<dbReference type="SMART" id="SM00388">
    <property type="entry name" value="HisKA"/>
    <property type="match status" value="1"/>
</dbReference>
<dbReference type="Gene3D" id="1.10.287.130">
    <property type="match status" value="1"/>
</dbReference>
<dbReference type="EC" id="2.7.13.3" evidence="3"/>
<evidence type="ECO:0000256" key="3">
    <source>
        <dbReference type="ARBA" id="ARBA00012438"/>
    </source>
</evidence>
<dbReference type="InterPro" id="IPR004358">
    <property type="entry name" value="Sig_transdc_His_kin-like_C"/>
</dbReference>
<dbReference type="Proteomes" id="UP000198601">
    <property type="component" value="Unassembled WGS sequence"/>
</dbReference>
<dbReference type="Pfam" id="PF00512">
    <property type="entry name" value="HisKA"/>
    <property type="match status" value="1"/>
</dbReference>
<protein>
    <recommendedName>
        <fullName evidence="3">histidine kinase</fullName>
        <ecNumber evidence="3">2.7.13.3</ecNumber>
    </recommendedName>
</protein>
<dbReference type="InterPro" id="IPR036890">
    <property type="entry name" value="HATPase_C_sf"/>
</dbReference>
<dbReference type="SMART" id="SM00304">
    <property type="entry name" value="HAMP"/>
    <property type="match status" value="1"/>
</dbReference>
<dbReference type="STRING" id="624147.SAMN04487970_104930"/>
<dbReference type="EMBL" id="FMTT01000049">
    <property type="protein sequence ID" value="SCW79635.1"/>
    <property type="molecule type" value="Genomic_DNA"/>
</dbReference>
<dbReference type="InterPro" id="IPR036097">
    <property type="entry name" value="HisK_dim/P_sf"/>
</dbReference>
<feature type="transmembrane region" description="Helical" evidence="14">
    <location>
        <begin position="53"/>
        <end position="75"/>
    </location>
</feature>
<dbReference type="GO" id="GO:0005524">
    <property type="term" value="F:ATP binding"/>
    <property type="evidence" value="ECO:0007669"/>
    <property type="project" value="UniProtKB-KW"/>
</dbReference>
<keyword evidence="8" id="KW-0547">Nucleotide-binding</keyword>
<evidence type="ECO:0000259" key="15">
    <source>
        <dbReference type="PROSITE" id="PS50109"/>
    </source>
</evidence>
<accession>A0A1G4TFT0</accession>
<dbReference type="OrthoDB" id="9792991at2"/>
<dbReference type="InterPro" id="IPR005467">
    <property type="entry name" value="His_kinase_dom"/>
</dbReference>
<evidence type="ECO:0000313" key="17">
    <source>
        <dbReference type="EMBL" id="SCW79635.1"/>
    </source>
</evidence>
<organism evidence="17 18">
    <name type="scientific">Paenibacillus tianmuensis</name>
    <dbReference type="NCBI Taxonomy" id="624147"/>
    <lineage>
        <taxon>Bacteria</taxon>
        <taxon>Bacillati</taxon>
        <taxon>Bacillota</taxon>
        <taxon>Bacilli</taxon>
        <taxon>Bacillales</taxon>
        <taxon>Paenibacillaceae</taxon>
        <taxon>Paenibacillus</taxon>
    </lineage>
</organism>
<dbReference type="GO" id="GO:0005886">
    <property type="term" value="C:plasma membrane"/>
    <property type="evidence" value="ECO:0007669"/>
    <property type="project" value="UniProtKB-SubCell"/>
</dbReference>
<name>A0A1G4TFT0_9BACL</name>
<dbReference type="CDD" id="cd00082">
    <property type="entry name" value="HisKA"/>
    <property type="match status" value="1"/>
</dbReference>
<evidence type="ECO:0000256" key="12">
    <source>
        <dbReference type="ARBA" id="ARBA00023012"/>
    </source>
</evidence>
<keyword evidence="11 14" id="KW-1133">Transmembrane helix</keyword>
<evidence type="ECO:0000256" key="10">
    <source>
        <dbReference type="ARBA" id="ARBA00022840"/>
    </source>
</evidence>
<dbReference type="PROSITE" id="PS50109">
    <property type="entry name" value="HIS_KIN"/>
    <property type="match status" value="1"/>
</dbReference>
<dbReference type="Pfam" id="PF02518">
    <property type="entry name" value="HATPase_c"/>
    <property type="match status" value="1"/>
</dbReference>
<evidence type="ECO:0000256" key="6">
    <source>
        <dbReference type="ARBA" id="ARBA00022679"/>
    </source>
</evidence>
<dbReference type="InterPro" id="IPR050398">
    <property type="entry name" value="HssS/ArlS-like"/>
</dbReference>
<dbReference type="GO" id="GO:0000155">
    <property type="term" value="F:phosphorelay sensor kinase activity"/>
    <property type="evidence" value="ECO:0007669"/>
    <property type="project" value="InterPro"/>
</dbReference>
<keyword evidence="4" id="KW-1003">Cell membrane</keyword>
<evidence type="ECO:0000256" key="1">
    <source>
        <dbReference type="ARBA" id="ARBA00000085"/>
    </source>
</evidence>
<keyword evidence="6" id="KW-0808">Transferase</keyword>
<proteinExistence type="predicted"/>
<dbReference type="InterPro" id="IPR003661">
    <property type="entry name" value="HisK_dim/P_dom"/>
</dbReference>
<comment type="subcellular location">
    <subcellularLocation>
        <location evidence="2">Cell membrane</location>
        <topology evidence="2">Multi-pass membrane protein</topology>
    </subcellularLocation>
</comment>
<keyword evidence="9 17" id="KW-0418">Kinase</keyword>
<keyword evidence="12" id="KW-0902">Two-component regulatory system</keyword>
<dbReference type="Gene3D" id="3.30.565.10">
    <property type="entry name" value="Histidine kinase-like ATPase, C-terminal domain"/>
    <property type="match status" value="1"/>
</dbReference>
<dbReference type="FunFam" id="1.10.287.130:FF:000008">
    <property type="entry name" value="Two-component sensor histidine kinase"/>
    <property type="match status" value="1"/>
</dbReference>
<evidence type="ECO:0000256" key="5">
    <source>
        <dbReference type="ARBA" id="ARBA00022553"/>
    </source>
</evidence>
<dbReference type="Pfam" id="PF00672">
    <property type="entry name" value="HAMP"/>
    <property type="match status" value="1"/>
</dbReference>
<dbReference type="PRINTS" id="PR00344">
    <property type="entry name" value="BCTRLSENSOR"/>
</dbReference>
<dbReference type="InterPro" id="IPR003660">
    <property type="entry name" value="HAMP_dom"/>
</dbReference>
<keyword evidence="18" id="KW-1185">Reference proteome</keyword>
<comment type="catalytic activity">
    <reaction evidence="1">
        <text>ATP + protein L-histidine = ADP + protein N-phospho-L-histidine.</text>
        <dbReference type="EC" id="2.7.13.3"/>
    </reaction>
</comment>
<dbReference type="PANTHER" id="PTHR45528:SF1">
    <property type="entry name" value="SENSOR HISTIDINE KINASE CPXA"/>
    <property type="match status" value="1"/>
</dbReference>
<keyword evidence="5" id="KW-0597">Phosphoprotein</keyword>